<keyword evidence="3" id="KW-1185">Reference proteome</keyword>
<sequence length="257" mass="28481">MKKNEKLAAVRQFYPNAISTDDGVSRLISYIKEQLSMQPEQVMLADSICSDDVNAIQYPERAREFLGPFKLGGLDGYPFVGPTGMGAYAHHVPDNGVILIYYGPHIGVSKEGVLGKIHRHGQKDNSGCCGAALGALGALQKGDIKKEKPSRSDFQMDTIKQIFLKSDKRILDVDEKMQIHEATEVMYEAIDKRIRKLVQKQIIEGDIHFKHVILVGGIHINGDKDMGSFTSVKRFDLYSKDAPSSEWTNLLGTCVAV</sequence>
<reference evidence="2" key="1">
    <citation type="submission" date="2020-09" db="EMBL/GenBank/DDBJ databases">
        <authorList>
            <person name="Kim M.K."/>
        </authorList>
    </citation>
    <scope>NUCLEOTIDE SEQUENCE</scope>
    <source>
        <strain evidence="2">BT702</strain>
    </source>
</reference>
<evidence type="ECO:0000313" key="3">
    <source>
        <dbReference type="Proteomes" id="UP000598820"/>
    </source>
</evidence>
<dbReference type="Pfam" id="PF18599">
    <property type="entry name" value="LCIB_C_CA"/>
    <property type="match status" value="1"/>
</dbReference>
<evidence type="ECO:0000259" key="1">
    <source>
        <dbReference type="Pfam" id="PF18599"/>
    </source>
</evidence>
<dbReference type="AlphaFoldDB" id="A0A926Y3Q0"/>
<dbReference type="EMBL" id="JACWZY010000030">
    <property type="protein sequence ID" value="MBD2704342.1"/>
    <property type="molecule type" value="Genomic_DNA"/>
</dbReference>
<accession>A0A926Y3Q0</accession>
<name>A0A926Y3Q0_9BACT</name>
<dbReference type="Proteomes" id="UP000598820">
    <property type="component" value="Unassembled WGS sequence"/>
</dbReference>
<evidence type="ECO:0000313" key="2">
    <source>
        <dbReference type="EMBL" id="MBD2704342.1"/>
    </source>
</evidence>
<dbReference type="RefSeq" id="WP_190890830.1">
    <property type="nucleotide sequence ID" value="NZ_JACWZY010000030.1"/>
</dbReference>
<dbReference type="PANTHER" id="PTHR38016">
    <property type="entry name" value="UNNAMED PRODUCT"/>
    <property type="match status" value="1"/>
</dbReference>
<dbReference type="InterPro" id="IPR040703">
    <property type="entry name" value="LCIB/C_CA"/>
</dbReference>
<comment type="caution">
    <text evidence="2">The sequence shown here is derived from an EMBL/GenBank/DDBJ whole genome shotgun (WGS) entry which is preliminary data.</text>
</comment>
<organism evidence="2 3">
    <name type="scientific">Spirosoma profusum</name>
    <dbReference type="NCBI Taxonomy" id="2771354"/>
    <lineage>
        <taxon>Bacteria</taxon>
        <taxon>Pseudomonadati</taxon>
        <taxon>Bacteroidota</taxon>
        <taxon>Cytophagia</taxon>
        <taxon>Cytophagales</taxon>
        <taxon>Cytophagaceae</taxon>
        <taxon>Spirosoma</taxon>
    </lineage>
</organism>
<gene>
    <name evidence="2" type="ORF">IC229_27110</name>
</gene>
<proteinExistence type="predicted"/>
<protein>
    <recommendedName>
        <fullName evidence="1">Limiting CO2-inducible protein B/C beta carbonyic anhydrase domain-containing protein</fullName>
    </recommendedName>
</protein>
<feature type="domain" description="Limiting CO2-inducible protein B/C beta carbonyic anhydrase" evidence="1">
    <location>
        <begin position="21"/>
        <end position="238"/>
    </location>
</feature>
<dbReference type="PANTHER" id="PTHR38016:SF1">
    <property type="entry name" value="LIMITING CO2-INDUCIBLE PROTEIN B_C BETA CARBONYIC ANHYDRASE DOMAIN-CONTAINING PROTEIN"/>
    <property type="match status" value="1"/>
</dbReference>